<protein>
    <submittedName>
        <fullName evidence="2">Uncharacterized protein</fullName>
    </submittedName>
</protein>
<evidence type="ECO:0000313" key="4">
    <source>
        <dbReference type="Proteomes" id="UP001296969"/>
    </source>
</evidence>
<dbReference type="Proteomes" id="UP000807542">
    <property type="component" value="Unassembled WGS sequence"/>
</dbReference>
<comment type="caution">
    <text evidence="2">The sequence shown here is derived from an EMBL/GenBank/DDBJ whole genome shotgun (WGS) entry which is preliminary data.</text>
</comment>
<organism evidence="2 3">
    <name type="scientific">Limnobaculum xujianqingii</name>
    <dbReference type="NCBI Taxonomy" id="2738837"/>
    <lineage>
        <taxon>Bacteria</taxon>
        <taxon>Pseudomonadati</taxon>
        <taxon>Pseudomonadota</taxon>
        <taxon>Gammaproteobacteria</taxon>
        <taxon>Enterobacterales</taxon>
        <taxon>Budviciaceae</taxon>
        <taxon>Limnobaculum</taxon>
    </lineage>
</organism>
<evidence type="ECO:0000313" key="3">
    <source>
        <dbReference type="Proteomes" id="UP000807542"/>
    </source>
</evidence>
<dbReference type="EMBL" id="JADRCP010000001">
    <property type="protein sequence ID" value="MBK5176509.1"/>
    <property type="molecule type" value="Genomic_DNA"/>
</dbReference>
<gene>
    <name evidence="2" type="ORF">I2492_09235</name>
    <name evidence="1" type="ORF">I2493_09235</name>
</gene>
<dbReference type="RefSeq" id="WP_228398064.1">
    <property type="nucleotide sequence ID" value="NZ_JADRCP010000001.1"/>
</dbReference>
<name>A0A9D7FTH7_9GAMM</name>
<dbReference type="AlphaFoldDB" id="A0A9D7FTH7"/>
<sequence length="74" mass="8462">MSIETLKFMQDERQRLIGKSVCRLNTLGEDISRENIIKTLEDLISETDDSSQQRIIQDTITAFIATNGKFTLAR</sequence>
<keyword evidence="4" id="KW-1185">Reference proteome</keyword>
<proteinExistence type="predicted"/>
<evidence type="ECO:0000313" key="2">
    <source>
        <dbReference type="EMBL" id="MBK5176509.1"/>
    </source>
</evidence>
<evidence type="ECO:0000313" key="1">
    <source>
        <dbReference type="EMBL" id="MBK5073200.1"/>
    </source>
</evidence>
<reference evidence="2 4" key="1">
    <citation type="submission" date="2020-11" db="EMBL/GenBank/DDBJ databases">
        <title>Insectihabitans protaetiae gen. nov. sp. nov. and Insectihabitans allomyrinae sp. nov., isolated from larvae of Protaetia brevitarsis seulensis and Allomyrina dichotoma, respectively.</title>
        <authorList>
            <person name="Lee S.D."/>
            <person name="Byeon Y.-S."/>
            <person name="Kim S.-M."/>
            <person name="Yang H.L."/>
            <person name="Kim I.S."/>
        </authorList>
    </citation>
    <scope>NUCLEOTIDE SEQUENCE</scope>
    <source>
        <strain evidence="2">CWB-B4</strain>
        <strain evidence="1 4">CWB-B43</strain>
    </source>
</reference>
<dbReference type="EMBL" id="JADRCQ010000001">
    <property type="protein sequence ID" value="MBK5073200.1"/>
    <property type="molecule type" value="Genomic_DNA"/>
</dbReference>
<dbReference type="Proteomes" id="UP001296969">
    <property type="component" value="Unassembled WGS sequence"/>
</dbReference>
<accession>A0A9D7FTH7</accession>